<feature type="transmembrane region" description="Helical" evidence="1">
    <location>
        <begin position="12"/>
        <end position="32"/>
    </location>
</feature>
<organism evidence="2 3">
    <name type="scientific">Pisolithus tinctorius Marx 270</name>
    <dbReference type="NCBI Taxonomy" id="870435"/>
    <lineage>
        <taxon>Eukaryota</taxon>
        <taxon>Fungi</taxon>
        <taxon>Dikarya</taxon>
        <taxon>Basidiomycota</taxon>
        <taxon>Agaricomycotina</taxon>
        <taxon>Agaricomycetes</taxon>
        <taxon>Agaricomycetidae</taxon>
        <taxon>Boletales</taxon>
        <taxon>Sclerodermatineae</taxon>
        <taxon>Pisolithaceae</taxon>
        <taxon>Pisolithus</taxon>
    </lineage>
</organism>
<accession>A0A0C3NDX4</accession>
<evidence type="ECO:0000256" key="1">
    <source>
        <dbReference type="SAM" id="Phobius"/>
    </source>
</evidence>
<keyword evidence="1" id="KW-0472">Membrane</keyword>
<proteinExistence type="predicted"/>
<evidence type="ECO:0000313" key="2">
    <source>
        <dbReference type="EMBL" id="KIN99294.1"/>
    </source>
</evidence>
<reference evidence="3" key="2">
    <citation type="submission" date="2015-01" db="EMBL/GenBank/DDBJ databases">
        <title>Evolutionary Origins and Diversification of the Mycorrhizal Mutualists.</title>
        <authorList>
            <consortium name="DOE Joint Genome Institute"/>
            <consortium name="Mycorrhizal Genomics Consortium"/>
            <person name="Kohler A."/>
            <person name="Kuo A."/>
            <person name="Nagy L.G."/>
            <person name="Floudas D."/>
            <person name="Copeland A."/>
            <person name="Barry K.W."/>
            <person name="Cichocki N."/>
            <person name="Veneault-Fourrey C."/>
            <person name="LaButti K."/>
            <person name="Lindquist E.A."/>
            <person name="Lipzen A."/>
            <person name="Lundell T."/>
            <person name="Morin E."/>
            <person name="Murat C."/>
            <person name="Riley R."/>
            <person name="Ohm R."/>
            <person name="Sun H."/>
            <person name="Tunlid A."/>
            <person name="Henrissat B."/>
            <person name="Grigoriev I.V."/>
            <person name="Hibbett D.S."/>
            <person name="Martin F."/>
        </authorList>
    </citation>
    <scope>NUCLEOTIDE SEQUENCE [LARGE SCALE GENOMIC DNA]</scope>
    <source>
        <strain evidence="3">Marx 270</strain>
    </source>
</reference>
<sequence length="105" mass="11928">MTTCIRYHRVNVALVPVPIMGIPGTAGLQLYWLRGLTAFRCSGIIYAPIWCRMGNLSRCKQFAYHWETSASVYFCKYHVNIFEHGRCHAVLSPYGQIAWVGVFGV</sequence>
<keyword evidence="1" id="KW-1133">Transmembrane helix</keyword>
<keyword evidence="1" id="KW-0812">Transmembrane</keyword>
<protein>
    <submittedName>
        <fullName evidence="2">Uncharacterized protein</fullName>
    </submittedName>
</protein>
<evidence type="ECO:0000313" key="3">
    <source>
        <dbReference type="Proteomes" id="UP000054217"/>
    </source>
</evidence>
<dbReference type="HOGENOM" id="CLU_2237715_0_0_1"/>
<reference evidence="2 3" key="1">
    <citation type="submission" date="2014-04" db="EMBL/GenBank/DDBJ databases">
        <authorList>
            <consortium name="DOE Joint Genome Institute"/>
            <person name="Kuo A."/>
            <person name="Kohler A."/>
            <person name="Costa M.D."/>
            <person name="Nagy L.G."/>
            <person name="Floudas D."/>
            <person name="Copeland A."/>
            <person name="Barry K.W."/>
            <person name="Cichocki N."/>
            <person name="Veneault-Fourrey C."/>
            <person name="LaButti K."/>
            <person name="Lindquist E.A."/>
            <person name="Lipzen A."/>
            <person name="Lundell T."/>
            <person name="Morin E."/>
            <person name="Murat C."/>
            <person name="Sun H."/>
            <person name="Tunlid A."/>
            <person name="Henrissat B."/>
            <person name="Grigoriev I.V."/>
            <person name="Hibbett D.S."/>
            <person name="Martin F."/>
            <person name="Nordberg H.P."/>
            <person name="Cantor M.N."/>
            <person name="Hua S.X."/>
        </authorList>
    </citation>
    <scope>NUCLEOTIDE SEQUENCE [LARGE SCALE GENOMIC DNA]</scope>
    <source>
        <strain evidence="2 3">Marx 270</strain>
    </source>
</reference>
<name>A0A0C3NDX4_PISTI</name>
<dbReference type="Proteomes" id="UP000054217">
    <property type="component" value="Unassembled WGS sequence"/>
</dbReference>
<dbReference type="InParanoid" id="A0A0C3NDX4"/>
<dbReference type="AlphaFoldDB" id="A0A0C3NDX4"/>
<gene>
    <name evidence="2" type="ORF">M404DRAFT_815609</name>
</gene>
<dbReference type="EMBL" id="KN832006">
    <property type="protein sequence ID" value="KIN99294.1"/>
    <property type="molecule type" value="Genomic_DNA"/>
</dbReference>
<keyword evidence="3" id="KW-1185">Reference proteome</keyword>